<dbReference type="PANTHER" id="PTHR30537:SF5">
    <property type="entry name" value="HTH-TYPE TRANSCRIPTIONAL ACTIVATOR TTDR-RELATED"/>
    <property type="match status" value="1"/>
</dbReference>
<evidence type="ECO:0000256" key="1">
    <source>
        <dbReference type="ARBA" id="ARBA00009437"/>
    </source>
</evidence>
<protein>
    <submittedName>
        <fullName evidence="6">LysR family transcriptional regulator</fullName>
    </submittedName>
</protein>
<comment type="similarity">
    <text evidence="1">Belongs to the LysR transcriptional regulatory family.</text>
</comment>
<dbReference type="Pfam" id="PF03466">
    <property type="entry name" value="LysR_substrate"/>
    <property type="match status" value="1"/>
</dbReference>
<dbReference type="GO" id="GO:0003677">
    <property type="term" value="F:DNA binding"/>
    <property type="evidence" value="ECO:0007669"/>
    <property type="project" value="UniProtKB-KW"/>
</dbReference>
<dbReference type="PROSITE" id="PS50931">
    <property type="entry name" value="HTH_LYSR"/>
    <property type="match status" value="1"/>
</dbReference>
<dbReference type="AlphaFoldDB" id="A0A6I6ILD2"/>
<dbReference type="Pfam" id="PF00126">
    <property type="entry name" value="HTH_1"/>
    <property type="match status" value="1"/>
</dbReference>
<dbReference type="OrthoDB" id="9804958at2"/>
<dbReference type="Proteomes" id="UP000428330">
    <property type="component" value="Chromosome"/>
</dbReference>
<evidence type="ECO:0000313" key="7">
    <source>
        <dbReference type="Proteomes" id="UP000428330"/>
    </source>
</evidence>
<evidence type="ECO:0000313" key="6">
    <source>
        <dbReference type="EMBL" id="QGX97709.1"/>
    </source>
</evidence>
<dbReference type="InterPro" id="IPR005119">
    <property type="entry name" value="LysR_subst-bd"/>
</dbReference>
<proteinExistence type="inferred from homology"/>
<dbReference type="SUPFAM" id="SSF46785">
    <property type="entry name" value="Winged helix' DNA-binding domain"/>
    <property type="match status" value="1"/>
</dbReference>
<dbReference type="PRINTS" id="PR00039">
    <property type="entry name" value="HTHLYSR"/>
</dbReference>
<reference evidence="7" key="1">
    <citation type="submission" date="2018-12" db="EMBL/GenBank/DDBJ databases">
        <title>Complete genome sequence of Roseovarius sp. MME-070.</title>
        <authorList>
            <person name="Nam Y.-D."/>
            <person name="Kang J."/>
            <person name="Chung W.-H."/>
            <person name="Park Y.S."/>
        </authorList>
    </citation>
    <scope>NUCLEOTIDE SEQUENCE [LARGE SCALE GENOMIC DNA]</scope>
    <source>
        <strain evidence="7">MME-070</strain>
    </source>
</reference>
<dbReference type="GO" id="GO:0003700">
    <property type="term" value="F:DNA-binding transcription factor activity"/>
    <property type="evidence" value="ECO:0007669"/>
    <property type="project" value="InterPro"/>
</dbReference>
<dbReference type="Gene3D" id="1.10.10.10">
    <property type="entry name" value="Winged helix-like DNA-binding domain superfamily/Winged helix DNA-binding domain"/>
    <property type="match status" value="1"/>
</dbReference>
<dbReference type="InterPro" id="IPR036390">
    <property type="entry name" value="WH_DNA-bd_sf"/>
</dbReference>
<dbReference type="Gene3D" id="3.40.190.10">
    <property type="entry name" value="Periplasmic binding protein-like II"/>
    <property type="match status" value="2"/>
</dbReference>
<dbReference type="InterPro" id="IPR036388">
    <property type="entry name" value="WH-like_DNA-bd_sf"/>
</dbReference>
<evidence type="ECO:0000259" key="5">
    <source>
        <dbReference type="PROSITE" id="PS50931"/>
    </source>
</evidence>
<feature type="domain" description="HTH lysR-type" evidence="5">
    <location>
        <begin position="67"/>
        <end position="124"/>
    </location>
</feature>
<dbReference type="InterPro" id="IPR000847">
    <property type="entry name" value="LysR_HTH_N"/>
</dbReference>
<dbReference type="FunFam" id="1.10.10.10:FF:000001">
    <property type="entry name" value="LysR family transcriptional regulator"/>
    <property type="match status" value="1"/>
</dbReference>
<dbReference type="SUPFAM" id="SSF53850">
    <property type="entry name" value="Periplasmic binding protein-like II"/>
    <property type="match status" value="1"/>
</dbReference>
<dbReference type="InterPro" id="IPR058163">
    <property type="entry name" value="LysR-type_TF_proteobact-type"/>
</dbReference>
<evidence type="ECO:0000256" key="3">
    <source>
        <dbReference type="ARBA" id="ARBA00023125"/>
    </source>
</evidence>
<evidence type="ECO:0000256" key="4">
    <source>
        <dbReference type="ARBA" id="ARBA00023163"/>
    </source>
</evidence>
<keyword evidence="3" id="KW-0238">DNA-binding</keyword>
<keyword evidence="7" id="KW-1185">Reference proteome</keyword>
<dbReference type="PANTHER" id="PTHR30537">
    <property type="entry name" value="HTH-TYPE TRANSCRIPTIONAL REGULATOR"/>
    <property type="match status" value="1"/>
</dbReference>
<evidence type="ECO:0000256" key="2">
    <source>
        <dbReference type="ARBA" id="ARBA00023015"/>
    </source>
</evidence>
<dbReference type="KEGG" id="rom:EI983_05195"/>
<keyword evidence="4" id="KW-0804">Transcription</keyword>
<dbReference type="EMBL" id="CP034348">
    <property type="protein sequence ID" value="QGX97709.1"/>
    <property type="molecule type" value="Genomic_DNA"/>
</dbReference>
<gene>
    <name evidence="6" type="ORF">EI983_05195</name>
</gene>
<organism evidence="6 7">
    <name type="scientific">Roseovarius faecimaris</name>
    <dbReference type="NCBI Taxonomy" id="2494550"/>
    <lineage>
        <taxon>Bacteria</taxon>
        <taxon>Pseudomonadati</taxon>
        <taxon>Pseudomonadota</taxon>
        <taxon>Alphaproteobacteria</taxon>
        <taxon>Rhodobacterales</taxon>
        <taxon>Roseobacteraceae</taxon>
        <taxon>Roseovarius</taxon>
    </lineage>
</organism>
<sequence length="346" mass="38277">MVDQIAPAHTVRPVQRITLQIKNVAHDVSHSMPWCRDRDCQVFLVAPEEKRLCSERKTWGTTNLRLPPLNALRAFECAARTGSFTLAAKELGVSSAAVSQHVRNLEAYLDRKLFLRNNNQLQLTDAGRDLYMNAAASLRDISQFTERLLAPRGPAALVISCDASLADRWLPPLLAKYHAAPVELRIEDRPEEMESQNIDIRLGYGVDGYAGYWTKELFHDRLVPLAAPALATRWQSGEAGLRLIQMDWGPSFSQVPGWSDWMGGAVDNHAILRASTGAQVLRLAEAGAGVALGQLTLAREALSEGRLLRLSENSLPLPAPYFAIVAHARLRASRIQAFLAMLTEQD</sequence>
<accession>A0A6I6ILD2</accession>
<name>A0A6I6ILD2_9RHOB</name>
<keyword evidence="2" id="KW-0805">Transcription regulation</keyword>